<dbReference type="AlphaFoldDB" id="A0A6A5ZVK2"/>
<evidence type="ECO:0000313" key="2">
    <source>
        <dbReference type="EMBL" id="KAF2122837.1"/>
    </source>
</evidence>
<accession>A0A6A5ZVK2</accession>
<evidence type="ECO:0000256" key="1">
    <source>
        <dbReference type="SAM" id="MobiDB-lite"/>
    </source>
</evidence>
<feature type="region of interest" description="Disordered" evidence="1">
    <location>
        <begin position="355"/>
        <end position="387"/>
    </location>
</feature>
<evidence type="ECO:0000313" key="3">
    <source>
        <dbReference type="Proteomes" id="UP000799770"/>
    </source>
</evidence>
<feature type="region of interest" description="Disordered" evidence="1">
    <location>
        <begin position="241"/>
        <end position="282"/>
    </location>
</feature>
<sequence length="415" mass="46782">MAQGTEHLLYARLFRHLSWGWALWQNTPSDRLGPGDVGLIDYNGNWIRVDTIPGVEPLIDQNPQLLDPITTERGSFNKVAADAGVNAGAVGVPVGGDLSYHFQETNQVSAVCLPEELRDSSVSNIAPIRPWLQQNVHRLLDMYHQDIDNHGLWIIFKTHVSKKTAIAIKQSQSSGTLGGIKVQGADLMRLDLDQASWWGNMSQISGTRRQDRDGVKVVLFFQGYRFLRMWRWRKDELREQKKPKALSSSRNVLQKEGRSKHPQQSPSDPAASDTTEDNAPTGGAEQLATKLYKHTLLGKDGFVYKLEYEVWGECGNIFVNDSIIPTESASFQTPVAMTQPQESLDTPGHAYIAAKQHQQYQDRGTSHSTPSNSLNNQSYSTSQGDQSDSYWTLDPKHNRYYHAEWDGNDWKYIWA</sequence>
<gene>
    <name evidence="2" type="ORF">BDV96DRAFT_626658</name>
</gene>
<organism evidence="2 3">
    <name type="scientific">Lophiotrema nucula</name>
    <dbReference type="NCBI Taxonomy" id="690887"/>
    <lineage>
        <taxon>Eukaryota</taxon>
        <taxon>Fungi</taxon>
        <taxon>Dikarya</taxon>
        <taxon>Ascomycota</taxon>
        <taxon>Pezizomycotina</taxon>
        <taxon>Dothideomycetes</taxon>
        <taxon>Pleosporomycetidae</taxon>
        <taxon>Pleosporales</taxon>
        <taxon>Lophiotremataceae</taxon>
        <taxon>Lophiotrema</taxon>
    </lineage>
</organism>
<proteinExistence type="predicted"/>
<keyword evidence="3" id="KW-1185">Reference proteome</keyword>
<dbReference type="EMBL" id="ML977310">
    <property type="protein sequence ID" value="KAF2122837.1"/>
    <property type="molecule type" value="Genomic_DNA"/>
</dbReference>
<protein>
    <submittedName>
        <fullName evidence="2">Uncharacterized protein</fullName>
    </submittedName>
</protein>
<name>A0A6A5ZVK2_9PLEO</name>
<dbReference type="Proteomes" id="UP000799770">
    <property type="component" value="Unassembled WGS sequence"/>
</dbReference>
<feature type="compositionally biased region" description="Polar residues" evidence="1">
    <location>
        <begin position="356"/>
        <end position="387"/>
    </location>
</feature>
<reference evidence="2" key="1">
    <citation type="journal article" date="2020" name="Stud. Mycol.">
        <title>101 Dothideomycetes genomes: a test case for predicting lifestyles and emergence of pathogens.</title>
        <authorList>
            <person name="Haridas S."/>
            <person name="Albert R."/>
            <person name="Binder M."/>
            <person name="Bloem J."/>
            <person name="Labutti K."/>
            <person name="Salamov A."/>
            <person name="Andreopoulos B."/>
            <person name="Baker S."/>
            <person name="Barry K."/>
            <person name="Bills G."/>
            <person name="Bluhm B."/>
            <person name="Cannon C."/>
            <person name="Castanera R."/>
            <person name="Culley D."/>
            <person name="Daum C."/>
            <person name="Ezra D."/>
            <person name="Gonzalez J."/>
            <person name="Henrissat B."/>
            <person name="Kuo A."/>
            <person name="Liang C."/>
            <person name="Lipzen A."/>
            <person name="Lutzoni F."/>
            <person name="Magnuson J."/>
            <person name="Mondo S."/>
            <person name="Nolan M."/>
            <person name="Ohm R."/>
            <person name="Pangilinan J."/>
            <person name="Park H.-J."/>
            <person name="Ramirez L."/>
            <person name="Alfaro M."/>
            <person name="Sun H."/>
            <person name="Tritt A."/>
            <person name="Yoshinaga Y."/>
            <person name="Zwiers L.-H."/>
            <person name="Turgeon B."/>
            <person name="Goodwin S."/>
            <person name="Spatafora J."/>
            <person name="Crous P."/>
            <person name="Grigoriev I."/>
        </authorList>
    </citation>
    <scope>NUCLEOTIDE SEQUENCE</scope>
    <source>
        <strain evidence="2">CBS 627.86</strain>
    </source>
</reference>